<keyword evidence="5" id="KW-0472">Membrane</keyword>
<accession>A0AAE1J105</accession>
<evidence type="ECO:0000256" key="2">
    <source>
        <dbReference type="ARBA" id="ARBA00022614"/>
    </source>
</evidence>
<evidence type="ECO:0000256" key="1">
    <source>
        <dbReference type="ARBA" id="ARBA00004370"/>
    </source>
</evidence>
<protein>
    <submittedName>
        <fullName evidence="7">Uncharacterized protein</fullName>
    </submittedName>
</protein>
<dbReference type="GO" id="GO:0016020">
    <property type="term" value="C:membrane"/>
    <property type="evidence" value="ECO:0007669"/>
    <property type="project" value="UniProtKB-SubCell"/>
</dbReference>
<dbReference type="AlphaFoldDB" id="A0AAE1J105"/>
<dbReference type="Gene3D" id="3.80.10.10">
    <property type="entry name" value="Ribonuclease Inhibitor"/>
    <property type="match status" value="1"/>
</dbReference>
<dbReference type="SUPFAM" id="SSF52058">
    <property type="entry name" value="L domain-like"/>
    <property type="match status" value="1"/>
</dbReference>
<keyword evidence="4" id="KW-0677">Repeat</keyword>
<keyword evidence="2" id="KW-0433">Leucine-rich repeat</keyword>
<dbReference type="PANTHER" id="PTHR48054">
    <property type="entry name" value="RECEPTOR KINASE-LIKE PROTEIN XA21"/>
    <property type="match status" value="1"/>
</dbReference>
<reference evidence="7" key="1">
    <citation type="submission" date="2023-10" db="EMBL/GenBank/DDBJ databases">
        <title>Chromosome-level genome of the transformable northern wattle, Acacia crassicarpa.</title>
        <authorList>
            <person name="Massaro I."/>
            <person name="Sinha N.R."/>
            <person name="Poethig S."/>
            <person name="Leichty A.R."/>
        </authorList>
    </citation>
    <scope>NUCLEOTIDE SEQUENCE</scope>
    <source>
        <strain evidence="7">Acra3RX</strain>
        <tissue evidence="7">Leaf</tissue>
    </source>
</reference>
<evidence type="ECO:0000313" key="8">
    <source>
        <dbReference type="Proteomes" id="UP001293593"/>
    </source>
</evidence>
<evidence type="ECO:0000256" key="5">
    <source>
        <dbReference type="ARBA" id="ARBA00023136"/>
    </source>
</evidence>
<proteinExistence type="predicted"/>
<dbReference type="PANTHER" id="PTHR48054:SF82">
    <property type="entry name" value="LRR RECEPTOR-LIKE SERINE_THREONINE-PROTEIN KINASE FLS2"/>
    <property type="match status" value="1"/>
</dbReference>
<evidence type="ECO:0000313" key="7">
    <source>
        <dbReference type="EMBL" id="KAK4259769.1"/>
    </source>
</evidence>
<evidence type="ECO:0000256" key="6">
    <source>
        <dbReference type="ARBA" id="ARBA00023180"/>
    </source>
</evidence>
<comment type="caution">
    <text evidence="7">The sequence shown here is derived from an EMBL/GenBank/DDBJ whole genome shotgun (WGS) entry which is preliminary data.</text>
</comment>
<sequence length="101" mass="11444">MELKGSISPQLGNLSIILVELDLSDNNFYGQIPEDLARLRNLKLFNLSYNDFHDKQVPTWIGNLSSLVQLNLQNNSLTGFIPLSLFNLSSLEILDCNFNFI</sequence>
<keyword evidence="3" id="KW-0732">Signal</keyword>
<gene>
    <name evidence="7" type="ORF">QN277_006067</name>
</gene>
<dbReference type="InterPro" id="IPR032675">
    <property type="entry name" value="LRR_dom_sf"/>
</dbReference>
<dbReference type="InterPro" id="IPR052592">
    <property type="entry name" value="LRR-RLK"/>
</dbReference>
<dbReference type="InterPro" id="IPR001611">
    <property type="entry name" value="Leu-rich_rpt"/>
</dbReference>
<dbReference type="Pfam" id="PF00560">
    <property type="entry name" value="LRR_1"/>
    <property type="match status" value="3"/>
</dbReference>
<comment type="subcellular location">
    <subcellularLocation>
        <location evidence="1">Membrane</location>
    </subcellularLocation>
</comment>
<dbReference type="FunFam" id="3.80.10.10:FF:000041">
    <property type="entry name" value="LRR receptor-like serine/threonine-protein kinase ERECTA"/>
    <property type="match status" value="1"/>
</dbReference>
<evidence type="ECO:0000256" key="4">
    <source>
        <dbReference type="ARBA" id="ARBA00022737"/>
    </source>
</evidence>
<dbReference type="Proteomes" id="UP001293593">
    <property type="component" value="Unassembled WGS sequence"/>
</dbReference>
<keyword evidence="8" id="KW-1185">Reference proteome</keyword>
<name>A0AAE1J105_9FABA</name>
<evidence type="ECO:0000256" key="3">
    <source>
        <dbReference type="ARBA" id="ARBA00022729"/>
    </source>
</evidence>
<dbReference type="EMBL" id="JAWXYG010000011">
    <property type="protein sequence ID" value="KAK4259769.1"/>
    <property type="molecule type" value="Genomic_DNA"/>
</dbReference>
<organism evidence="7 8">
    <name type="scientific">Acacia crassicarpa</name>
    <name type="common">northern wattle</name>
    <dbReference type="NCBI Taxonomy" id="499986"/>
    <lineage>
        <taxon>Eukaryota</taxon>
        <taxon>Viridiplantae</taxon>
        <taxon>Streptophyta</taxon>
        <taxon>Embryophyta</taxon>
        <taxon>Tracheophyta</taxon>
        <taxon>Spermatophyta</taxon>
        <taxon>Magnoliopsida</taxon>
        <taxon>eudicotyledons</taxon>
        <taxon>Gunneridae</taxon>
        <taxon>Pentapetalae</taxon>
        <taxon>rosids</taxon>
        <taxon>fabids</taxon>
        <taxon>Fabales</taxon>
        <taxon>Fabaceae</taxon>
        <taxon>Caesalpinioideae</taxon>
        <taxon>mimosoid clade</taxon>
        <taxon>Acacieae</taxon>
        <taxon>Acacia</taxon>
    </lineage>
</organism>
<keyword evidence="6" id="KW-0325">Glycoprotein</keyword>